<dbReference type="Pfam" id="PF00994">
    <property type="entry name" value="MoCF_biosynth"/>
    <property type="match status" value="1"/>
</dbReference>
<comment type="catalytic activity">
    <reaction evidence="4">
        <text>molybdopterin + ATP + H(+) = adenylyl-molybdopterin + diphosphate</text>
        <dbReference type="Rhea" id="RHEA:31331"/>
        <dbReference type="ChEBI" id="CHEBI:15378"/>
        <dbReference type="ChEBI" id="CHEBI:30616"/>
        <dbReference type="ChEBI" id="CHEBI:33019"/>
        <dbReference type="ChEBI" id="CHEBI:58698"/>
        <dbReference type="ChEBI" id="CHEBI:62727"/>
    </reaction>
</comment>
<dbReference type="Proteomes" id="UP000000311">
    <property type="component" value="Unassembled WGS sequence"/>
</dbReference>
<dbReference type="InterPro" id="IPR036135">
    <property type="entry name" value="MoeA_linker/N_sf"/>
</dbReference>
<dbReference type="OrthoDB" id="4349954at2759"/>
<dbReference type="Pfam" id="PF03453">
    <property type="entry name" value="MoeA_N"/>
    <property type="match status" value="1"/>
</dbReference>
<keyword evidence="5" id="KW-0812">Transmembrane</keyword>
<dbReference type="InterPro" id="IPR005110">
    <property type="entry name" value="MoeA_linker/N"/>
</dbReference>
<comment type="similarity">
    <text evidence="1">In the N-terminal section; belongs to the MoaB/Mog family.</text>
</comment>
<dbReference type="InParanoid" id="E2AG67"/>
<keyword evidence="5" id="KW-1133">Transmembrane helix</keyword>
<evidence type="ECO:0000256" key="2">
    <source>
        <dbReference type="ARBA" id="ARBA00008339"/>
    </source>
</evidence>
<dbReference type="GO" id="GO:0005829">
    <property type="term" value="C:cytosol"/>
    <property type="evidence" value="ECO:0007669"/>
    <property type="project" value="TreeGrafter"/>
</dbReference>
<dbReference type="InterPro" id="IPR001453">
    <property type="entry name" value="MoaB/Mog_dom"/>
</dbReference>
<keyword evidence="8" id="KW-1185">Reference proteome</keyword>
<dbReference type="SUPFAM" id="SSF53218">
    <property type="entry name" value="Molybdenum cofactor biosynthesis proteins"/>
    <property type="match status" value="2"/>
</dbReference>
<dbReference type="PANTHER" id="PTHR10192:SF5">
    <property type="entry name" value="GEPHYRIN"/>
    <property type="match status" value="1"/>
</dbReference>
<evidence type="ECO:0000256" key="4">
    <source>
        <dbReference type="RuleBase" id="RU365090"/>
    </source>
</evidence>
<dbReference type="GO" id="GO:0061598">
    <property type="term" value="F:molybdopterin adenylyltransferase activity"/>
    <property type="evidence" value="ECO:0007669"/>
    <property type="project" value="UniProtKB-UniRule"/>
</dbReference>
<dbReference type="STRING" id="104421.E2AG67"/>
<dbReference type="SUPFAM" id="SSF63867">
    <property type="entry name" value="MoeA C-terminal domain-like"/>
    <property type="match status" value="1"/>
</dbReference>
<comment type="catalytic activity">
    <reaction evidence="4">
        <text>adenylyl-molybdopterin + molybdate = Mo-molybdopterin + AMP + H(+)</text>
        <dbReference type="Rhea" id="RHEA:35047"/>
        <dbReference type="ChEBI" id="CHEBI:15378"/>
        <dbReference type="ChEBI" id="CHEBI:36264"/>
        <dbReference type="ChEBI" id="CHEBI:62727"/>
        <dbReference type="ChEBI" id="CHEBI:71302"/>
        <dbReference type="ChEBI" id="CHEBI:456215"/>
    </reaction>
</comment>
<dbReference type="SUPFAM" id="SSF63882">
    <property type="entry name" value="MoeA N-terminal region -like"/>
    <property type="match status" value="1"/>
</dbReference>
<organism evidence="8">
    <name type="scientific">Camponotus floridanus</name>
    <name type="common">Florida carpenter ant</name>
    <dbReference type="NCBI Taxonomy" id="104421"/>
    <lineage>
        <taxon>Eukaryota</taxon>
        <taxon>Metazoa</taxon>
        <taxon>Ecdysozoa</taxon>
        <taxon>Arthropoda</taxon>
        <taxon>Hexapoda</taxon>
        <taxon>Insecta</taxon>
        <taxon>Pterygota</taxon>
        <taxon>Neoptera</taxon>
        <taxon>Endopterygota</taxon>
        <taxon>Hymenoptera</taxon>
        <taxon>Apocrita</taxon>
        <taxon>Aculeata</taxon>
        <taxon>Formicoidea</taxon>
        <taxon>Formicidae</taxon>
        <taxon>Formicinae</taxon>
        <taxon>Camponotus</taxon>
    </lineage>
</organism>
<dbReference type="EC" id="2.7.7.75" evidence="3"/>
<comment type="function">
    <text evidence="4">Catalyzes two steps in the biosynthesis of the molybdenum cofactor. In the first step, molybdopterin is adenylated. Subsequently, molybdate is inserted into adenylated molybdopterin and AMP is released.</text>
</comment>
<accession>E2AG67</accession>
<dbReference type="InterPro" id="IPR036425">
    <property type="entry name" value="MoaB/Mog-like_dom_sf"/>
</dbReference>
<dbReference type="EMBL" id="GL439266">
    <property type="protein sequence ID" value="EFN67558.1"/>
    <property type="molecule type" value="Genomic_DNA"/>
</dbReference>
<keyword evidence="5" id="KW-0472">Membrane</keyword>
<evidence type="ECO:0000256" key="5">
    <source>
        <dbReference type="SAM" id="Phobius"/>
    </source>
</evidence>
<proteinExistence type="inferred from homology"/>
<sequence>MSSETETSFTFIIVAGILSIGDELQELGEILRAKHNYDSNKLILTILLKQEGFNNVLDFGIANDNIISIHNKIKENLKKVNVVVTIGSANDRDLLKPILQEYFNATIHFGNIDMKPGKSTTYATCMFESTRKHFLCLSKNSAVIPIATHLFLLPLVNELCCFNKERFSVLARVTDAQKIIRDGIMIQSNEKIASKCVRLHDAYGKILLTDIYAKCNVPSFKTSAINGFAVKANDKKNRKKILEAGSTFLEPGTCVRVKTGAFIPDEATAVIKIKNTEIVSNNNTWEEIEIIIQPKEGENIKPIGCEIKMGNKILGEHTYIGLAEIELLASCGINEVEIIESQTVGILSIKNEIRKGESENTLKHIYDGNKLTLITLLKQKDFDTLDFGIVDAEVNMKPGKSTTYGTCMLGGKQKHILYLSGNSATILITAHLFLLPLLNKMHYNDMEVPVIHAHVMDEYKKYSRPNYIWTHLKWDKEETFARVSNTYANNNLLRAHNANALLIVPAASGSDKSLSPGTLTPVLFLGSKSFCQNIPN</sequence>
<dbReference type="GO" id="GO:0046872">
    <property type="term" value="F:metal ion binding"/>
    <property type="evidence" value="ECO:0007669"/>
    <property type="project" value="UniProtKB-UniRule"/>
</dbReference>
<dbReference type="UniPathway" id="UPA00344"/>
<protein>
    <recommendedName>
        <fullName evidence="3">molybdopterin adenylyltransferase</fullName>
        <ecNumber evidence="3">2.7.7.75</ecNumber>
    </recommendedName>
</protein>
<keyword evidence="4" id="KW-0479">Metal-binding</keyword>
<reference evidence="7 8" key="1">
    <citation type="journal article" date="2010" name="Science">
        <title>Genomic comparison of the ants Camponotus floridanus and Harpegnathos saltator.</title>
        <authorList>
            <person name="Bonasio R."/>
            <person name="Zhang G."/>
            <person name="Ye C."/>
            <person name="Mutti N.S."/>
            <person name="Fang X."/>
            <person name="Qin N."/>
            <person name="Donahue G."/>
            <person name="Yang P."/>
            <person name="Li Q."/>
            <person name="Li C."/>
            <person name="Zhang P."/>
            <person name="Huang Z."/>
            <person name="Berger S.L."/>
            <person name="Reinberg D."/>
            <person name="Wang J."/>
            <person name="Liebig J."/>
        </authorList>
    </citation>
    <scope>NUCLEOTIDE SEQUENCE [LARGE SCALE GENOMIC DNA]</scope>
    <source>
        <strain evidence="8">C129</strain>
    </source>
</reference>
<dbReference type="AlphaFoldDB" id="E2AG67"/>
<evidence type="ECO:0000256" key="3">
    <source>
        <dbReference type="ARBA" id="ARBA00012509"/>
    </source>
</evidence>
<dbReference type="GO" id="GO:0006777">
    <property type="term" value="P:Mo-molybdopterin cofactor biosynthetic process"/>
    <property type="evidence" value="ECO:0007669"/>
    <property type="project" value="UniProtKB-UniRule"/>
</dbReference>
<feature type="domain" description="MoaB/Mog" evidence="6">
    <location>
        <begin position="16"/>
        <end position="158"/>
    </location>
</feature>
<feature type="transmembrane region" description="Helical" evidence="5">
    <location>
        <begin position="416"/>
        <end position="438"/>
    </location>
</feature>
<comment type="similarity">
    <text evidence="2">In the C-terminal section; belongs to the MoeA family.</text>
</comment>
<comment type="cofactor">
    <cofactor evidence="4">
        <name>Mg(2+)</name>
        <dbReference type="ChEBI" id="CHEBI:18420"/>
    </cofactor>
</comment>
<evidence type="ECO:0000313" key="8">
    <source>
        <dbReference type="Proteomes" id="UP000000311"/>
    </source>
</evidence>
<comment type="pathway">
    <text evidence="4">Cofactor biosynthesis; molybdopterin biosynthesis.</text>
</comment>
<comment type="similarity">
    <text evidence="4">Belongs to the MoeA family.</text>
</comment>
<keyword evidence="4" id="KW-0500">Molybdenum</keyword>
<dbReference type="SMART" id="SM00852">
    <property type="entry name" value="MoCF_biosynth"/>
    <property type="match status" value="1"/>
</dbReference>
<evidence type="ECO:0000259" key="6">
    <source>
        <dbReference type="SMART" id="SM00852"/>
    </source>
</evidence>
<dbReference type="Gene3D" id="2.170.190.11">
    <property type="entry name" value="Molybdopterin biosynthesis moea protein, domain 3"/>
    <property type="match status" value="1"/>
</dbReference>
<keyword evidence="4" id="KW-0808">Transferase</keyword>
<dbReference type="GO" id="GO:0005524">
    <property type="term" value="F:ATP binding"/>
    <property type="evidence" value="ECO:0007669"/>
    <property type="project" value="UniProtKB-UniRule"/>
</dbReference>
<dbReference type="Gene3D" id="2.40.340.10">
    <property type="entry name" value="MoeA, C-terminal, domain IV"/>
    <property type="match status" value="1"/>
</dbReference>
<dbReference type="Gene3D" id="3.40.980.10">
    <property type="entry name" value="MoaB/Mog-like domain"/>
    <property type="match status" value="3"/>
</dbReference>
<evidence type="ECO:0000256" key="1">
    <source>
        <dbReference type="ARBA" id="ARBA00007589"/>
    </source>
</evidence>
<dbReference type="GO" id="GO:0061599">
    <property type="term" value="F:molybdopterin molybdotransferase activity"/>
    <property type="evidence" value="ECO:0007669"/>
    <property type="project" value="UniProtKB-UniRule"/>
</dbReference>
<evidence type="ECO:0000313" key="7">
    <source>
        <dbReference type="EMBL" id="EFN67558.1"/>
    </source>
</evidence>
<dbReference type="InterPro" id="IPR036688">
    <property type="entry name" value="MoeA_C_domain_IV_sf"/>
</dbReference>
<keyword evidence="4" id="KW-0501">Molybdenum cofactor biosynthesis</keyword>
<name>E2AG67_CAMFO</name>
<keyword evidence="4" id="KW-0460">Magnesium</keyword>
<gene>
    <name evidence="7" type="ORF">EAG_16239</name>
</gene>
<dbReference type="InterPro" id="IPR038987">
    <property type="entry name" value="MoeA-like"/>
</dbReference>
<dbReference type="PANTHER" id="PTHR10192">
    <property type="entry name" value="MOLYBDOPTERIN BIOSYNTHESIS PROTEIN"/>
    <property type="match status" value="1"/>
</dbReference>